<dbReference type="Proteomes" id="UP001230220">
    <property type="component" value="Unassembled WGS sequence"/>
</dbReference>
<dbReference type="PANTHER" id="PTHR30204:SF69">
    <property type="entry name" value="MERR-FAMILY TRANSCRIPTIONAL REGULATOR"/>
    <property type="match status" value="1"/>
</dbReference>
<dbReference type="Pfam" id="PF13411">
    <property type="entry name" value="MerR_1"/>
    <property type="match status" value="1"/>
</dbReference>
<feature type="domain" description="HTH merR-type" evidence="6">
    <location>
        <begin position="1"/>
        <end position="70"/>
    </location>
</feature>
<name>A0ABU0E0J7_9FIRM</name>
<keyword evidence="3 7" id="KW-0238">DNA-binding</keyword>
<keyword evidence="1" id="KW-0678">Repressor</keyword>
<comment type="caution">
    <text evidence="7">The sequence shown here is derived from an EMBL/GenBank/DDBJ whole genome shotgun (WGS) entry which is preliminary data.</text>
</comment>
<dbReference type="Gene3D" id="1.10.1660.10">
    <property type="match status" value="1"/>
</dbReference>
<dbReference type="SUPFAM" id="SSF46955">
    <property type="entry name" value="Putative DNA-binding domain"/>
    <property type="match status" value="1"/>
</dbReference>
<dbReference type="InterPro" id="IPR047057">
    <property type="entry name" value="MerR_fam"/>
</dbReference>
<dbReference type="InterPro" id="IPR009061">
    <property type="entry name" value="DNA-bd_dom_put_sf"/>
</dbReference>
<dbReference type="EMBL" id="JAUSUR010000001">
    <property type="protein sequence ID" value="MDQ0360412.1"/>
    <property type="molecule type" value="Genomic_DNA"/>
</dbReference>
<dbReference type="PANTHER" id="PTHR30204">
    <property type="entry name" value="REDOX-CYCLING DRUG-SENSING TRANSCRIPTIONAL ACTIVATOR SOXR"/>
    <property type="match status" value="1"/>
</dbReference>
<dbReference type="CDD" id="cd01109">
    <property type="entry name" value="HTH_YyaN"/>
    <property type="match status" value="1"/>
</dbReference>
<evidence type="ECO:0000313" key="7">
    <source>
        <dbReference type="EMBL" id="MDQ0360412.1"/>
    </source>
</evidence>
<sequence>MYTMKETCEKVNMSYETLKFYCNEGLVPNVKRNKNNYRIFSDKDIAWISSLTCLKDCGMSIQEMKEYLDLCLEGEGTIPKRKEILDIKRKALENKLKDIQDNIDYIDNKQKFYDDVLSGKIEYFSNLME</sequence>
<dbReference type="PROSITE" id="PS50937">
    <property type="entry name" value="HTH_MERR_2"/>
    <property type="match status" value="1"/>
</dbReference>
<dbReference type="InterPro" id="IPR000551">
    <property type="entry name" value="MerR-type_HTH_dom"/>
</dbReference>
<protein>
    <submittedName>
        <fullName evidence="7">DNA-binding transcriptional MerR regulator</fullName>
    </submittedName>
</protein>
<keyword evidence="5" id="KW-0175">Coiled coil</keyword>
<evidence type="ECO:0000256" key="4">
    <source>
        <dbReference type="ARBA" id="ARBA00023163"/>
    </source>
</evidence>
<feature type="coiled-coil region" evidence="5">
    <location>
        <begin position="82"/>
        <end position="109"/>
    </location>
</feature>
<gene>
    <name evidence="7" type="ORF">J2S15_001143</name>
</gene>
<evidence type="ECO:0000256" key="3">
    <source>
        <dbReference type="ARBA" id="ARBA00023125"/>
    </source>
</evidence>
<accession>A0ABU0E0J7</accession>
<evidence type="ECO:0000256" key="2">
    <source>
        <dbReference type="ARBA" id="ARBA00023015"/>
    </source>
</evidence>
<dbReference type="RefSeq" id="WP_307406292.1">
    <property type="nucleotide sequence ID" value="NZ_JAUSUR010000001.1"/>
</dbReference>
<proteinExistence type="predicted"/>
<keyword evidence="8" id="KW-1185">Reference proteome</keyword>
<dbReference type="GO" id="GO:0003677">
    <property type="term" value="F:DNA binding"/>
    <property type="evidence" value="ECO:0007669"/>
    <property type="project" value="UniProtKB-KW"/>
</dbReference>
<evidence type="ECO:0000256" key="5">
    <source>
        <dbReference type="SAM" id="Coils"/>
    </source>
</evidence>
<evidence type="ECO:0000256" key="1">
    <source>
        <dbReference type="ARBA" id="ARBA00022491"/>
    </source>
</evidence>
<evidence type="ECO:0000259" key="6">
    <source>
        <dbReference type="PROSITE" id="PS50937"/>
    </source>
</evidence>
<keyword evidence="4" id="KW-0804">Transcription</keyword>
<organism evidence="7 8">
    <name type="scientific">Breznakia pachnodae</name>
    <dbReference type="NCBI Taxonomy" id="265178"/>
    <lineage>
        <taxon>Bacteria</taxon>
        <taxon>Bacillati</taxon>
        <taxon>Bacillota</taxon>
        <taxon>Erysipelotrichia</taxon>
        <taxon>Erysipelotrichales</taxon>
        <taxon>Erysipelotrichaceae</taxon>
        <taxon>Breznakia</taxon>
    </lineage>
</organism>
<keyword evidence="2" id="KW-0805">Transcription regulation</keyword>
<evidence type="ECO:0000313" key="8">
    <source>
        <dbReference type="Proteomes" id="UP001230220"/>
    </source>
</evidence>
<dbReference type="SMART" id="SM00422">
    <property type="entry name" value="HTH_MERR"/>
    <property type="match status" value="1"/>
</dbReference>
<reference evidence="7 8" key="1">
    <citation type="submission" date="2023-07" db="EMBL/GenBank/DDBJ databases">
        <title>Genomic Encyclopedia of Type Strains, Phase IV (KMG-IV): sequencing the most valuable type-strain genomes for metagenomic binning, comparative biology and taxonomic classification.</title>
        <authorList>
            <person name="Goeker M."/>
        </authorList>
    </citation>
    <scope>NUCLEOTIDE SEQUENCE [LARGE SCALE GENOMIC DNA]</scope>
    <source>
        <strain evidence="7 8">DSM 16784</strain>
    </source>
</reference>